<evidence type="ECO:0000313" key="3">
    <source>
        <dbReference type="EMBL" id="KAK4729848.1"/>
    </source>
</evidence>
<feature type="domain" description="FBD" evidence="1">
    <location>
        <begin position="317"/>
        <end position="348"/>
    </location>
</feature>
<dbReference type="Gene3D" id="3.80.10.10">
    <property type="entry name" value="Ribonuclease Inhibitor"/>
    <property type="match status" value="1"/>
</dbReference>
<feature type="domain" description="F-box/LRR-repeat protein 15/At3g58940/PEG3-like LRR" evidence="2">
    <location>
        <begin position="84"/>
        <end position="290"/>
    </location>
</feature>
<organism evidence="3 4">
    <name type="scientific">Solanum pinnatisectum</name>
    <name type="common">tansyleaf nightshade</name>
    <dbReference type="NCBI Taxonomy" id="50273"/>
    <lineage>
        <taxon>Eukaryota</taxon>
        <taxon>Viridiplantae</taxon>
        <taxon>Streptophyta</taxon>
        <taxon>Embryophyta</taxon>
        <taxon>Tracheophyta</taxon>
        <taxon>Spermatophyta</taxon>
        <taxon>Magnoliopsida</taxon>
        <taxon>eudicotyledons</taxon>
        <taxon>Gunneridae</taxon>
        <taxon>Pentapetalae</taxon>
        <taxon>asterids</taxon>
        <taxon>lamiids</taxon>
        <taxon>Solanales</taxon>
        <taxon>Solanaceae</taxon>
        <taxon>Solanoideae</taxon>
        <taxon>Solaneae</taxon>
        <taxon>Solanum</taxon>
    </lineage>
</organism>
<dbReference type="Proteomes" id="UP001311915">
    <property type="component" value="Unassembled WGS sequence"/>
</dbReference>
<dbReference type="EMBL" id="JAWPEI010000004">
    <property type="protein sequence ID" value="KAK4729848.1"/>
    <property type="molecule type" value="Genomic_DNA"/>
</dbReference>
<accession>A0AAV9LW06</accession>
<evidence type="ECO:0000313" key="4">
    <source>
        <dbReference type="Proteomes" id="UP001311915"/>
    </source>
</evidence>
<proteinExistence type="predicted"/>
<dbReference type="AlphaFoldDB" id="A0AAV9LW06"/>
<evidence type="ECO:0000259" key="1">
    <source>
        <dbReference type="Pfam" id="PF08387"/>
    </source>
</evidence>
<dbReference type="InterPro" id="IPR055411">
    <property type="entry name" value="LRR_FXL15/At3g58940/PEG3-like"/>
</dbReference>
<dbReference type="InterPro" id="IPR006566">
    <property type="entry name" value="FBD"/>
</dbReference>
<sequence length="383" mass="43941">MKGATISNLPCNVLDKILGSLPLKDAVKWVTRVELDFCSEFFTSFNDNQEAKKIIYQILRLYQGPILKFTLQHPNLICYRDIYNWMLFLSMKNVQELTLQIFKGNKYHLPSYLFTFQQLRHLDLDMVTKLISINLQHVIFDPTIFRNLITKCPLLESLMLTRCTAFDVLEIDALNLKCFDFLGTSKSICFKNVPMLKTVGVCLNRILMDTSNFFSNLTKLFHFMPSLEELELGGSSLDYLNMGGIPENPPTALNNVKSVCISDMSFKNVEEVSSAVYLITSCPKLQELTIESIGIVMEPVIQFLRAKAISCGAMKLLKSVEMRCFIGFEMEIEFVKFILASAPILKEIFIWSSGQFHRGTQIMDEIKQFHGESPNVRFKFEEM</sequence>
<name>A0AAV9LW06_9SOLN</name>
<reference evidence="3 4" key="1">
    <citation type="submission" date="2023-10" db="EMBL/GenBank/DDBJ databases">
        <title>Genome-Wide Identification Analysis in wild type Solanum Pinnatisectum Reveals Some Genes Defensing Phytophthora Infestans.</title>
        <authorList>
            <person name="Sun C."/>
        </authorList>
    </citation>
    <scope>NUCLEOTIDE SEQUENCE [LARGE SCALE GENOMIC DNA]</scope>
    <source>
        <strain evidence="3">LQN</strain>
        <tissue evidence="3">Leaf</tissue>
    </source>
</reference>
<dbReference type="SUPFAM" id="SSF52047">
    <property type="entry name" value="RNI-like"/>
    <property type="match status" value="1"/>
</dbReference>
<evidence type="ECO:0000259" key="2">
    <source>
        <dbReference type="Pfam" id="PF24758"/>
    </source>
</evidence>
<gene>
    <name evidence="3" type="ORF">R3W88_022836</name>
</gene>
<dbReference type="PANTHER" id="PTHR31639:SF312">
    <property type="entry name" value="CYCLIN-LIKE F-BOX"/>
    <property type="match status" value="1"/>
</dbReference>
<dbReference type="Pfam" id="PF24758">
    <property type="entry name" value="LRR_At5g56370"/>
    <property type="match status" value="1"/>
</dbReference>
<dbReference type="InterPro" id="IPR032675">
    <property type="entry name" value="LRR_dom_sf"/>
</dbReference>
<dbReference type="Pfam" id="PF08387">
    <property type="entry name" value="FBD"/>
    <property type="match status" value="1"/>
</dbReference>
<keyword evidence="4" id="KW-1185">Reference proteome</keyword>
<dbReference type="PANTHER" id="PTHR31639">
    <property type="entry name" value="F-BOX PROTEIN-LIKE"/>
    <property type="match status" value="1"/>
</dbReference>
<comment type="caution">
    <text evidence="3">The sequence shown here is derived from an EMBL/GenBank/DDBJ whole genome shotgun (WGS) entry which is preliminary data.</text>
</comment>
<protein>
    <submittedName>
        <fullName evidence="3">Uncharacterized protein</fullName>
    </submittedName>
</protein>